<proteinExistence type="predicted"/>
<evidence type="ECO:0000313" key="3">
    <source>
        <dbReference type="Proteomes" id="UP000305939"/>
    </source>
</evidence>
<feature type="transmembrane region" description="Helical" evidence="1">
    <location>
        <begin position="12"/>
        <end position="31"/>
    </location>
</feature>
<sequence>MEVTYYHKNTNYKWYVLGCITSLVVITYLLWTFLKNPDSHTWWLLPTKNSVITFSIIGLIILLFTIWVLFKLLTKKGHVKIDSHGIYNDFFLSNKKQINWNEIEKIDTINHNHNQYLAIYLKNQNLIENTGLNYLASKINISTFGTSHIMITSILNCTYDELFNEISKRFEQQKK</sequence>
<keyword evidence="1" id="KW-0472">Membrane</keyword>
<evidence type="ECO:0008006" key="4">
    <source>
        <dbReference type="Google" id="ProtNLM"/>
    </source>
</evidence>
<dbReference type="AlphaFoldDB" id="A0A4S3LZA1"/>
<gene>
    <name evidence="2" type="ORF">E7Z59_07045</name>
</gene>
<evidence type="ECO:0000256" key="1">
    <source>
        <dbReference type="SAM" id="Phobius"/>
    </source>
</evidence>
<protein>
    <recommendedName>
        <fullName evidence="4">PH domain-containing protein</fullName>
    </recommendedName>
</protein>
<accession>A0A4S3LZA1</accession>
<organism evidence="2 3">
    <name type="scientific">Robertkochia marina</name>
    <dbReference type="NCBI Taxonomy" id="1227945"/>
    <lineage>
        <taxon>Bacteria</taxon>
        <taxon>Pseudomonadati</taxon>
        <taxon>Bacteroidota</taxon>
        <taxon>Flavobacteriia</taxon>
        <taxon>Flavobacteriales</taxon>
        <taxon>Flavobacteriaceae</taxon>
        <taxon>Robertkochia</taxon>
    </lineage>
</organism>
<keyword evidence="3" id="KW-1185">Reference proteome</keyword>
<reference evidence="2 3" key="1">
    <citation type="submission" date="2019-04" db="EMBL/GenBank/DDBJ databases">
        <title>Draft genome sequence of Robertkochia marina CC-AMO-30D.</title>
        <authorList>
            <person name="Hameed A."/>
            <person name="Lin S.-Y."/>
            <person name="Shahina M."/>
            <person name="Lai W.-A."/>
            <person name="Young C.-C."/>
        </authorList>
    </citation>
    <scope>NUCLEOTIDE SEQUENCE [LARGE SCALE GENOMIC DNA]</scope>
    <source>
        <strain evidence="2 3">CC-AMO-30D</strain>
    </source>
</reference>
<feature type="transmembrane region" description="Helical" evidence="1">
    <location>
        <begin position="51"/>
        <end position="70"/>
    </location>
</feature>
<keyword evidence="1" id="KW-0812">Transmembrane</keyword>
<dbReference type="NCBIfam" id="NF041635">
    <property type="entry name" value="STM3941_fam"/>
    <property type="match status" value="1"/>
</dbReference>
<dbReference type="RefSeq" id="WP_136335617.1">
    <property type="nucleotide sequence ID" value="NZ_SSMC01000002.1"/>
</dbReference>
<dbReference type="InterPro" id="IPR048136">
    <property type="entry name" value="STM3941-like"/>
</dbReference>
<comment type="caution">
    <text evidence="2">The sequence shown here is derived from an EMBL/GenBank/DDBJ whole genome shotgun (WGS) entry which is preliminary data.</text>
</comment>
<evidence type="ECO:0000313" key="2">
    <source>
        <dbReference type="EMBL" id="THD67411.1"/>
    </source>
</evidence>
<dbReference type="Proteomes" id="UP000305939">
    <property type="component" value="Unassembled WGS sequence"/>
</dbReference>
<keyword evidence="1" id="KW-1133">Transmembrane helix</keyword>
<dbReference type="EMBL" id="SSMC01000002">
    <property type="protein sequence ID" value="THD67411.1"/>
    <property type="molecule type" value="Genomic_DNA"/>
</dbReference>
<name>A0A4S3LZA1_9FLAO</name>